<evidence type="ECO:0000313" key="1">
    <source>
        <dbReference type="EMBL" id="BAT58939.1"/>
    </source>
</evidence>
<organism evidence="1 2">
    <name type="scientific">Variibacter gotjawalensis</name>
    <dbReference type="NCBI Taxonomy" id="1333996"/>
    <lineage>
        <taxon>Bacteria</taxon>
        <taxon>Pseudomonadati</taxon>
        <taxon>Pseudomonadota</taxon>
        <taxon>Alphaproteobacteria</taxon>
        <taxon>Hyphomicrobiales</taxon>
        <taxon>Nitrobacteraceae</taxon>
        <taxon>Variibacter</taxon>
    </lineage>
</organism>
<accession>A0A0S3PSN6</accession>
<sequence>MFQLSPQTIFSPRFLALPLIALTIIVALAQTASRNPTVAGAQVASPTVHRAINCSDPSKAASPTCTVAAAPARTVQ</sequence>
<dbReference type="EMBL" id="AP014946">
    <property type="protein sequence ID" value="BAT58939.1"/>
    <property type="molecule type" value="Genomic_DNA"/>
</dbReference>
<proteinExistence type="predicted"/>
<reference evidence="1 2" key="1">
    <citation type="submission" date="2015-08" db="EMBL/GenBank/DDBJ databases">
        <title>Investigation of the bacterial diversity of lava forest soil.</title>
        <authorList>
            <person name="Lee J.S."/>
        </authorList>
    </citation>
    <scope>NUCLEOTIDE SEQUENCE [LARGE SCALE GENOMIC DNA]</scope>
    <source>
        <strain evidence="1 2">GJW-30</strain>
    </source>
</reference>
<dbReference type="Proteomes" id="UP000236884">
    <property type="component" value="Chromosome"/>
</dbReference>
<dbReference type="KEGG" id="vgo:GJW-30_1_01467"/>
<protein>
    <submittedName>
        <fullName evidence="1">Uncharacterized protein</fullName>
    </submittedName>
</protein>
<evidence type="ECO:0000313" key="2">
    <source>
        <dbReference type="Proteomes" id="UP000236884"/>
    </source>
</evidence>
<name>A0A0S3PSN6_9BRAD</name>
<dbReference type="AlphaFoldDB" id="A0A0S3PSN6"/>
<keyword evidence="2" id="KW-1185">Reference proteome</keyword>
<dbReference type="RefSeq" id="WP_096353621.1">
    <property type="nucleotide sequence ID" value="NZ_AP014946.1"/>
</dbReference>
<gene>
    <name evidence="1" type="ORF">GJW-30_1_01467</name>
</gene>